<proteinExistence type="predicted"/>
<sequence>MAPSKLFVFALSVALIFVIGTFKADVSSDGSNSSSLKVQLDQLNTKIQFLDSQISEKSQELKKKDGIIAEQEKLFNDRSSVIQSLHNTVASLQACLSLTSMCLMKSRNDIVVVVAAFSWFKDSQRLRTGRS</sequence>
<keyword evidence="3" id="KW-1185">Reference proteome</keyword>
<accession>A0AAV1AYC6</accession>
<name>A0AAV1AYC6_VICFA</name>
<dbReference type="PANTHER" id="PTHR34360">
    <property type="entry name" value="OS08G0519400 PROTEIN"/>
    <property type="match status" value="1"/>
</dbReference>
<reference evidence="2 3" key="1">
    <citation type="submission" date="2023-01" db="EMBL/GenBank/DDBJ databases">
        <authorList>
            <person name="Kreplak J."/>
        </authorList>
    </citation>
    <scope>NUCLEOTIDE SEQUENCE [LARGE SCALE GENOMIC DNA]</scope>
</reference>
<keyword evidence="1" id="KW-0732">Signal</keyword>
<dbReference type="PANTHER" id="PTHR34360:SF1">
    <property type="entry name" value="OS08G0519400 PROTEIN"/>
    <property type="match status" value="1"/>
</dbReference>
<evidence type="ECO:0000313" key="3">
    <source>
        <dbReference type="Proteomes" id="UP001157006"/>
    </source>
</evidence>
<feature type="chain" id="PRO_5043359398" evidence="1">
    <location>
        <begin position="24"/>
        <end position="131"/>
    </location>
</feature>
<dbReference type="AlphaFoldDB" id="A0AAV1AYC6"/>
<organism evidence="2 3">
    <name type="scientific">Vicia faba</name>
    <name type="common">Broad bean</name>
    <name type="synonym">Faba vulgaris</name>
    <dbReference type="NCBI Taxonomy" id="3906"/>
    <lineage>
        <taxon>Eukaryota</taxon>
        <taxon>Viridiplantae</taxon>
        <taxon>Streptophyta</taxon>
        <taxon>Embryophyta</taxon>
        <taxon>Tracheophyta</taxon>
        <taxon>Spermatophyta</taxon>
        <taxon>Magnoliopsida</taxon>
        <taxon>eudicotyledons</taxon>
        <taxon>Gunneridae</taxon>
        <taxon>Pentapetalae</taxon>
        <taxon>rosids</taxon>
        <taxon>fabids</taxon>
        <taxon>Fabales</taxon>
        <taxon>Fabaceae</taxon>
        <taxon>Papilionoideae</taxon>
        <taxon>50 kb inversion clade</taxon>
        <taxon>NPAAA clade</taxon>
        <taxon>Hologalegina</taxon>
        <taxon>IRL clade</taxon>
        <taxon>Fabeae</taxon>
        <taxon>Vicia</taxon>
    </lineage>
</organism>
<evidence type="ECO:0000256" key="1">
    <source>
        <dbReference type="SAM" id="SignalP"/>
    </source>
</evidence>
<protein>
    <submittedName>
        <fullName evidence="2">Uncharacterized protein</fullName>
    </submittedName>
</protein>
<dbReference type="Proteomes" id="UP001157006">
    <property type="component" value="Chromosome 5"/>
</dbReference>
<gene>
    <name evidence="2" type="ORF">VFH_V170480</name>
</gene>
<feature type="signal peptide" evidence="1">
    <location>
        <begin position="1"/>
        <end position="23"/>
    </location>
</feature>
<evidence type="ECO:0000313" key="2">
    <source>
        <dbReference type="EMBL" id="CAI8615266.1"/>
    </source>
</evidence>
<dbReference type="Gene3D" id="6.10.250.3150">
    <property type="match status" value="1"/>
</dbReference>
<dbReference type="EMBL" id="OX451740">
    <property type="protein sequence ID" value="CAI8615266.1"/>
    <property type="molecule type" value="Genomic_DNA"/>
</dbReference>